<keyword evidence="2" id="KW-0813">Transport</keyword>
<dbReference type="CDD" id="cd14750">
    <property type="entry name" value="PBP2_TMBP"/>
    <property type="match status" value="1"/>
</dbReference>
<keyword evidence="3 4" id="KW-0732">Signal</keyword>
<dbReference type="EMBL" id="JACEIQ010000001">
    <property type="protein sequence ID" value="MBA4492850.1"/>
    <property type="molecule type" value="Genomic_DNA"/>
</dbReference>
<evidence type="ECO:0000256" key="4">
    <source>
        <dbReference type="SAM" id="SignalP"/>
    </source>
</evidence>
<evidence type="ECO:0000256" key="1">
    <source>
        <dbReference type="ARBA" id="ARBA00008520"/>
    </source>
</evidence>
<dbReference type="GO" id="GO:0055052">
    <property type="term" value="C:ATP-binding cassette (ABC) transporter complex, substrate-binding subunit-containing"/>
    <property type="evidence" value="ECO:0007669"/>
    <property type="project" value="TreeGrafter"/>
</dbReference>
<name>A0A7W1WMW3_9BACL</name>
<dbReference type="RefSeq" id="WP_181750079.1">
    <property type="nucleotide sequence ID" value="NZ_JACEIQ010000001.1"/>
</dbReference>
<dbReference type="Gene3D" id="3.40.190.10">
    <property type="entry name" value="Periplasmic binding protein-like II"/>
    <property type="match status" value="2"/>
</dbReference>
<organism evidence="5 6">
    <name type="scientific">Paenactinomyces guangxiensis</name>
    <dbReference type="NCBI Taxonomy" id="1490290"/>
    <lineage>
        <taxon>Bacteria</taxon>
        <taxon>Bacillati</taxon>
        <taxon>Bacillota</taxon>
        <taxon>Bacilli</taxon>
        <taxon>Bacillales</taxon>
        <taxon>Thermoactinomycetaceae</taxon>
        <taxon>Paenactinomyces</taxon>
    </lineage>
</organism>
<comment type="caution">
    <text evidence="5">The sequence shown here is derived from an EMBL/GenBank/DDBJ whole genome shotgun (WGS) entry which is preliminary data.</text>
</comment>
<dbReference type="InterPro" id="IPR006059">
    <property type="entry name" value="SBP"/>
</dbReference>
<reference evidence="5 6" key="1">
    <citation type="submission" date="2020-07" db="EMBL/GenBank/DDBJ databases">
        <authorList>
            <person name="Feng H."/>
        </authorList>
    </citation>
    <scope>NUCLEOTIDE SEQUENCE [LARGE SCALE GENOMIC DNA]</scope>
    <source>
        <strain evidence="6">s-10</strain>
    </source>
</reference>
<dbReference type="Proteomes" id="UP000535491">
    <property type="component" value="Unassembled WGS sequence"/>
</dbReference>
<comment type="similarity">
    <text evidence="1">Belongs to the bacterial solute-binding protein 1 family.</text>
</comment>
<evidence type="ECO:0000313" key="6">
    <source>
        <dbReference type="Proteomes" id="UP000535491"/>
    </source>
</evidence>
<dbReference type="GO" id="GO:0042956">
    <property type="term" value="P:maltodextrin transmembrane transport"/>
    <property type="evidence" value="ECO:0007669"/>
    <property type="project" value="TreeGrafter"/>
</dbReference>
<dbReference type="PANTHER" id="PTHR30061">
    <property type="entry name" value="MALTOSE-BINDING PERIPLASMIC PROTEIN"/>
    <property type="match status" value="1"/>
</dbReference>
<dbReference type="Pfam" id="PF01547">
    <property type="entry name" value="SBP_bac_1"/>
    <property type="match status" value="1"/>
</dbReference>
<dbReference type="GO" id="GO:0015768">
    <property type="term" value="P:maltose transport"/>
    <property type="evidence" value="ECO:0007669"/>
    <property type="project" value="TreeGrafter"/>
</dbReference>
<gene>
    <name evidence="5" type="ORF">H1191_00795</name>
</gene>
<dbReference type="SUPFAM" id="SSF53850">
    <property type="entry name" value="Periplasmic binding protein-like II"/>
    <property type="match status" value="1"/>
</dbReference>
<keyword evidence="6" id="KW-1185">Reference proteome</keyword>
<protein>
    <submittedName>
        <fullName evidence="5">ABC transporter substrate-binding protein</fullName>
    </submittedName>
</protein>
<feature type="chain" id="PRO_5039101443" evidence="4">
    <location>
        <begin position="25"/>
        <end position="425"/>
    </location>
</feature>
<dbReference type="AlphaFoldDB" id="A0A7W1WMW3"/>
<dbReference type="GO" id="GO:1901982">
    <property type="term" value="F:maltose binding"/>
    <property type="evidence" value="ECO:0007669"/>
    <property type="project" value="TreeGrafter"/>
</dbReference>
<dbReference type="PROSITE" id="PS51257">
    <property type="entry name" value="PROKAR_LIPOPROTEIN"/>
    <property type="match status" value="1"/>
</dbReference>
<evidence type="ECO:0000256" key="3">
    <source>
        <dbReference type="ARBA" id="ARBA00022729"/>
    </source>
</evidence>
<proteinExistence type="inferred from homology"/>
<evidence type="ECO:0000313" key="5">
    <source>
        <dbReference type="EMBL" id="MBA4492850.1"/>
    </source>
</evidence>
<dbReference type="PANTHER" id="PTHR30061:SF50">
    <property type="entry name" value="MALTOSE_MALTODEXTRIN-BINDING PERIPLASMIC PROTEIN"/>
    <property type="match status" value="1"/>
</dbReference>
<sequence>MKLLRKAIIAGLAVSLVMSMTACSTEENAEGSKDGKVKLVYARGKDVTGETYKIVEEFEKKHPNIDVEFKEMPSDTGQNHNQLVTMFSSKSSEIDVFDLDVIWPAEFAQAGYLQPLDRYIEKDKINMGDYIPGAVDAAKINGQQYALPKYVDAGLLFYRKDLISEPPKTWDDLIKIAKEAKRGGKAQYGYLMQGKQYEGLVCNFIEFISSYGGKILDENGSVVINSPEAVKGLNKMIEVAKSDFVPGNVSTFTEPESHTAFIEGQSAMIRNWPYQYALAQDPKQSKIVGKVEVASLPAGDKGTSATLGGWMVGMNKYSKHKKEAWEFLKFMAGPEGQKISAIKGGKAPTFLPLYDDEAVKKASPLFANKDFVNGVSSAVPRPVSPIYPKISDVIQIEVSKAITGKQSAEDTIKNIETQLKEIVKK</sequence>
<feature type="signal peptide" evidence="4">
    <location>
        <begin position="1"/>
        <end position="24"/>
    </location>
</feature>
<evidence type="ECO:0000256" key="2">
    <source>
        <dbReference type="ARBA" id="ARBA00022448"/>
    </source>
</evidence>
<accession>A0A7W1WMW3</accession>